<dbReference type="AlphaFoldDB" id="A0A1X7TJV6"/>
<gene>
    <name evidence="4" type="primary">100634210</name>
</gene>
<dbReference type="SMART" id="SM00356">
    <property type="entry name" value="ZnF_C3H1"/>
    <property type="match status" value="2"/>
</dbReference>
<feature type="domain" description="C3H1-type" evidence="3">
    <location>
        <begin position="73"/>
        <end position="99"/>
    </location>
</feature>
<feature type="region of interest" description="Disordered" evidence="2">
    <location>
        <begin position="327"/>
        <end position="372"/>
    </location>
</feature>
<keyword evidence="1" id="KW-0862">Zinc</keyword>
<dbReference type="OrthoDB" id="5395350at2759"/>
<reference evidence="4" key="2">
    <citation type="submission" date="2017-05" db="UniProtKB">
        <authorList>
            <consortium name="EnsemblMetazoa"/>
        </authorList>
    </citation>
    <scope>IDENTIFICATION</scope>
</reference>
<dbReference type="EnsemblMetazoa" id="XM_020003648.1">
    <property type="protein sequence ID" value="XP_019859207.1"/>
    <property type="gene ID" value="LOC100634210"/>
</dbReference>
<evidence type="ECO:0000313" key="4">
    <source>
        <dbReference type="EnsemblMetazoa" id="Aqu2.1.15018_001"/>
    </source>
</evidence>
<dbReference type="EnsemblMetazoa" id="Aqu2.1.15018_001">
    <property type="protein sequence ID" value="Aqu2.1.15018_001"/>
    <property type="gene ID" value="Aqu2.1.15018"/>
</dbReference>
<keyword evidence="1" id="KW-0479">Metal-binding</keyword>
<dbReference type="eggNOG" id="KOG4791">
    <property type="taxonomic scope" value="Eukaryota"/>
</dbReference>
<dbReference type="PANTHER" id="PTHR15725">
    <property type="entry name" value="ZN-FINGER, C-X8-C-X5-C-X3-H TYPE-CONTAINING"/>
    <property type="match status" value="1"/>
</dbReference>
<dbReference type="STRING" id="400682.A0A1X7TJV6"/>
<feature type="domain" description="C3H1-type" evidence="3">
    <location>
        <begin position="44"/>
        <end position="71"/>
    </location>
</feature>
<proteinExistence type="predicted"/>
<organism evidence="4">
    <name type="scientific">Amphimedon queenslandica</name>
    <name type="common">Sponge</name>
    <dbReference type="NCBI Taxonomy" id="400682"/>
    <lineage>
        <taxon>Eukaryota</taxon>
        <taxon>Metazoa</taxon>
        <taxon>Porifera</taxon>
        <taxon>Demospongiae</taxon>
        <taxon>Heteroscleromorpha</taxon>
        <taxon>Haplosclerida</taxon>
        <taxon>Niphatidae</taxon>
        <taxon>Amphimedon</taxon>
    </lineage>
</organism>
<sequence length="433" mass="47373">MAAIAGGELHSSSFPSQVPTHPQSTLFTLPPSASASDVKCVNMNPTAEDCYFYFYSTCSKGDKCQFRHCSAAIGNEEICQLWKEGKCKRQACAFRHSNSNRQRASIPCYWENQPSGCLKSHCPFKHFKPRPSPPSKEERVKECIKIINSEKVASIEVKSLMEIKKEKEKQQLFSLSPFSTSGVARPFKLDHAIPHTNEDTNYINLSTTNVSTDSLLTLPVTTHSISTPDVYSTTSSAATKLTQSSSESPNILSSAAPPPLATTAVLCNGASASITTFKEFTFQISPTKDKPSLLSDGQVPPQPVPRKRKKIILRRPSSTTSVSALVEGEGVETPLAREPSSQSVSPVIEEREEEEEEETDGGPACKVAKKSDQESAIENIAKMTAEIRSELNASQESQDSIFNIELDDLVDDAGETSMVDDDELLLELEELCK</sequence>
<accession>A0A1X7TJV6</accession>
<dbReference type="GO" id="GO:0008270">
    <property type="term" value="F:zinc ion binding"/>
    <property type="evidence" value="ECO:0007669"/>
    <property type="project" value="UniProtKB-KW"/>
</dbReference>
<dbReference type="KEGG" id="aqu:100634210"/>
<dbReference type="Gene3D" id="4.10.1000.10">
    <property type="entry name" value="Zinc finger, CCCH-type"/>
    <property type="match status" value="1"/>
</dbReference>
<evidence type="ECO:0000256" key="2">
    <source>
        <dbReference type="SAM" id="MobiDB-lite"/>
    </source>
</evidence>
<keyword evidence="5" id="KW-1185">Reference proteome</keyword>
<protein>
    <recommendedName>
        <fullName evidence="3">C3H1-type domain-containing protein</fullName>
    </recommendedName>
</protein>
<feature type="zinc finger region" description="C3H1-type" evidence="1">
    <location>
        <begin position="44"/>
        <end position="71"/>
    </location>
</feature>
<dbReference type="Pfam" id="PF15663">
    <property type="entry name" value="zf-CCCH_3"/>
    <property type="match status" value="1"/>
</dbReference>
<name>A0A1X7TJV6_AMPQE</name>
<reference evidence="5" key="1">
    <citation type="journal article" date="2010" name="Nature">
        <title>The Amphimedon queenslandica genome and the evolution of animal complexity.</title>
        <authorList>
            <person name="Srivastava M."/>
            <person name="Simakov O."/>
            <person name="Chapman J."/>
            <person name="Fahey B."/>
            <person name="Gauthier M.E."/>
            <person name="Mitros T."/>
            <person name="Richards G.S."/>
            <person name="Conaco C."/>
            <person name="Dacre M."/>
            <person name="Hellsten U."/>
            <person name="Larroux C."/>
            <person name="Putnam N.H."/>
            <person name="Stanke M."/>
            <person name="Adamska M."/>
            <person name="Darling A."/>
            <person name="Degnan S.M."/>
            <person name="Oakley T.H."/>
            <person name="Plachetzki D.C."/>
            <person name="Zhai Y."/>
            <person name="Adamski M."/>
            <person name="Calcino A."/>
            <person name="Cummins S.F."/>
            <person name="Goodstein D.M."/>
            <person name="Harris C."/>
            <person name="Jackson D.J."/>
            <person name="Leys S.P."/>
            <person name="Shu S."/>
            <person name="Woodcroft B.J."/>
            <person name="Vervoort M."/>
            <person name="Kosik K.S."/>
            <person name="Manning G."/>
            <person name="Degnan B.M."/>
            <person name="Rokhsar D.S."/>
        </authorList>
    </citation>
    <scope>NUCLEOTIDE SEQUENCE [LARGE SCALE GENOMIC DNA]</scope>
</reference>
<dbReference type="InterPro" id="IPR041686">
    <property type="entry name" value="Znf-CCCH_3"/>
</dbReference>
<dbReference type="PROSITE" id="PS50103">
    <property type="entry name" value="ZF_C3H1"/>
    <property type="match status" value="2"/>
</dbReference>
<feature type="compositionally biased region" description="Polar residues" evidence="2">
    <location>
        <begin position="10"/>
        <end position="25"/>
    </location>
</feature>
<keyword evidence="1" id="KW-0863">Zinc-finger</keyword>
<dbReference type="InParanoid" id="A0A1X7TJV6"/>
<feature type="region of interest" description="Disordered" evidence="2">
    <location>
        <begin position="1"/>
        <end position="25"/>
    </location>
</feature>
<feature type="compositionally biased region" description="Acidic residues" evidence="2">
    <location>
        <begin position="350"/>
        <end position="360"/>
    </location>
</feature>
<dbReference type="PANTHER" id="PTHR15725:SF14">
    <property type="entry name" value="ZINC FINGER CCCH DOMAIN-CONTAINING PROTEIN 11A"/>
    <property type="match status" value="1"/>
</dbReference>
<dbReference type="InterPro" id="IPR000571">
    <property type="entry name" value="Znf_CCCH"/>
</dbReference>
<dbReference type="Proteomes" id="UP000007879">
    <property type="component" value="Unassembled WGS sequence"/>
</dbReference>
<feature type="zinc finger region" description="C3H1-type" evidence="1">
    <location>
        <begin position="73"/>
        <end position="99"/>
    </location>
</feature>
<evidence type="ECO:0000256" key="1">
    <source>
        <dbReference type="PROSITE-ProRule" id="PRU00723"/>
    </source>
</evidence>
<evidence type="ECO:0000259" key="3">
    <source>
        <dbReference type="PROSITE" id="PS50103"/>
    </source>
</evidence>
<evidence type="ECO:0000313" key="5">
    <source>
        <dbReference type="Proteomes" id="UP000007879"/>
    </source>
</evidence>